<evidence type="ECO:0000313" key="1">
    <source>
        <dbReference type="EMBL" id="CAD8118163.1"/>
    </source>
</evidence>
<protein>
    <submittedName>
        <fullName evidence="1">Uncharacterized protein</fullName>
    </submittedName>
</protein>
<organism evidence="1 2">
    <name type="scientific">Paramecium primaurelia</name>
    <dbReference type="NCBI Taxonomy" id="5886"/>
    <lineage>
        <taxon>Eukaryota</taxon>
        <taxon>Sar</taxon>
        <taxon>Alveolata</taxon>
        <taxon>Ciliophora</taxon>
        <taxon>Intramacronucleata</taxon>
        <taxon>Oligohymenophorea</taxon>
        <taxon>Peniculida</taxon>
        <taxon>Parameciidae</taxon>
        <taxon>Paramecium</taxon>
    </lineage>
</organism>
<gene>
    <name evidence="1" type="ORF">PPRIM_AZ9-3.1.T2270006</name>
</gene>
<dbReference type="AlphaFoldDB" id="A0A8S1QRI3"/>
<sequence>MKFGTNQIGWQGFNKCQLNQIDDQKYIQKKYPFQLPMDKHQLCEDAVFNFLLNRLSNINYGDDFEPYYENMDFLFELGKLIIKTRQYNWSSLKSHSKDQVFNKNIVEPFNFAVSHEIAKPFESRMNQQAIVQAYCNSDRCYFTHPELAYFD</sequence>
<reference evidence="1" key="1">
    <citation type="submission" date="2021-01" db="EMBL/GenBank/DDBJ databases">
        <authorList>
            <consortium name="Genoscope - CEA"/>
            <person name="William W."/>
        </authorList>
    </citation>
    <scope>NUCLEOTIDE SEQUENCE</scope>
</reference>
<accession>A0A8S1QRI3</accession>
<dbReference type="Proteomes" id="UP000688137">
    <property type="component" value="Unassembled WGS sequence"/>
</dbReference>
<comment type="caution">
    <text evidence="1">The sequence shown here is derived from an EMBL/GenBank/DDBJ whole genome shotgun (WGS) entry which is preliminary data.</text>
</comment>
<dbReference type="EMBL" id="CAJJDM010000236">
    <property type="protein sequence ID" value="CAD8118163.1"/>
    <property type="molecule type" value="Genomic_DNA"/>
</dbReference>
<name>A0A8S1QRI3_PARPR</name>
<proteinExistence type="predicted"/>
<evidence type="ECO:0000313" key="2">
    <source>
        <dbReference type="Proteomes" id="UP000688137"/>
    </source>
</evidence>
<keyword evidence="2" id="KW-1185">Reference proteome</keyword>